<sequence>MWFLWTLGWISLVIQFAFASLALASGLYYLAELVEEFTSAAARIIRVLIFIVFGVFVGFLLFEDFPLPMTLCGMGAQLAHLYVMQTFPYFRVSSPAFISTLFFVIVNHYIAFSHFSNNFYPFVQVMAYFTLCMWMVPFSFFVSLSANDLILPTQAEKSTLLGQDADNDVVSNYFKKRGKKYGLLQFFNSAKDAVFPQRIKKTF</sequence>
<evidence type="ECO:0000256" key="3">
    <source>
        <dbReference type="ARBA" id="ARBA00017877"/>
    </source>
</evidence>
<feature type="transmembrane region" description="Helical" evidence="7">
    <location>
        <begin position="122"/>
        <end position="144"/>
    </location>
</feature>
<comment type="subcellular location">
    <subcellularLocation>
        <location evidence="1">Membrane</location>
        <topology evidence="1">Multi-pass membrane protein</topology>
    </subcellularLocation>
</comment>
<proteinExistence type="inferred from homology"/>
<dbReference type="Pfam" id="PF04148">
    <property type="entry name" value="Erv26"/>
    <property type="match status" value="1"/>
</dbReference>
<evidence type="ECO:0000256" key="7">
    <source>
        <dbReference type="SAM" id="Phobius"/>
    </source>
</evidence>
<evidence type="ECO:0000256" key="4">
    <source>
        <dbReference type="ARBA" id="ARBA00022692"/>
    </source>
</evidence>
<dbReference type="EMBL" id="LNIX01000007">
    <property type="protein sequence ID" value="OXA51719.1"/>
    <property type="molecule type" value="Genomic_DNA"/>
</dbReference>
<keyword evidence="6 7" id="KW-0472">Membrane</keyword>
<dbReference type="OrthoDB" id="28257at2759"/>
<accession>A0A226E2R3</accession>
<gene>
    <name evidence="8" type="ORF">Fcan01_13388</name>
</gene>
<dbReference type="InterPro" id="IPR007277">
    <property type="entry name" value="Svp26/Tex261"/>
</dbReference>
<dbReference type="GO" id="GO:0000139">
    <property type="term" value="C:Golgi membrane"/>
    <property type="evidence" value="ECO:0007669"/>
    <property type="project" value="TreeGrafter"/>
</dbReference>
<dbReference type="PANTHER" id="PTHR13144:SF0">
    <property type="entry name" value="PROTEIN TEX261"/>
    <property type="match status" value="1"/>
</dbReference>
<dbReference type="OMA" id="TMGTEPV"/>
<keyword evidence="5 7" id="KW-1133">Transmembrane helix</keyword>
<keyword evidence="9" id="KW-1185">Reference proteome</keyword>
<dbReference type="GO" id="GO:0005789">
    <property type="term" value="C:endoplasmic reticulum membrane"/>
    <property type="evidence" value="ECO:0007669"/>
    <property type="project" value="TreeGrafter"/>
</dbReference>
<feature type="transmembrane region" description="Helical" evidence="7">
    <location>
        <begin position="43"/>
        <end position="61"/>
    </location>
</feature>
<comment type="similarity">
    <text evidence="2">Belongs to the SVP26 family.</text>
</comment>
<evidence type="ECO:0000313" key="8">
    <source>
        <dbReference type="EMBL" id="OXA51719.1"/>
    </source>
</evidence>
<evidence type="ECO:0000313" key="9">
    <source>
        <dbReference type="Proteomes" id="UP000198287"/>
    </source>
</evidence>
<evidence type="ECO:0000256" key="5">
    <source>
        <dbReference type="ARBA" id="ARBA00022989"/>
    </source>
</evidence>
<name>A0A226E2R3_FOLCA</name>
<organism evidence="8 9">
    <name type="scientific">Folsomia candida</name>
    <name type="common">Springtail</name>
    <dbReference type="NCBI Taxonomy" id="158441"/>
    <lineage>
        <taxon>Eukaryota</taxon>
        <taxon>Metazoa</taxon>
        <taxon>Ecdysozoa</taxon>
        <taxon>Arthropoda</taxon>
        <taxon>Hexapoda</taxon>
        <taxon>Collembola</taxon>
        <taxon>Entomobryomorpha</taxon>
        <taxon>Isotomoidea</taxon>
        <taxon>Isotomidae</taxon>
        <taxon>Proisotominae</taxon>
        <taxon>Folsomia</taxon>
    </lineage>
</organism>
<dbReference type="GO" id="GO:0097020">
    <property type="term" value="F:COPII receptor activity"/>
    <property type="evidence" value="ECO:0007669"/>
    <property type="project" value="InterPro"/>
</dbReference>
<comment type="caution">
    <text evidence="8">The sequence shown here is derived from an EMBL/GenBank/DDBJ whole genome shotgun (WGS) entry which is preliminary data.</text>
</comment>
<protein>
    <recommendedName>
        <fullName evidence="3">Protein TEX261</fullName>
    </recommendedName>
</protein>
<dbReference type="GO" id="GO:0006888">
    <property type="term" value="P:endoplasmic reticulum to Golgi vesicle-mediated transport"/>
    <property type="evidence" value="ECO:0007669"/>
    <property type="project" value="InterPro"/>
</dbReference>
<dbReference type="AlphaFoldDB" id="A0A226E2R3"/>
<keyword evidence="4 7" id="KW-0812">Transmembrane</keyword>
<dbReference type="PANTHER" id="PTHR13144">
    <property type="entry name" value="TEX261 PROTEIN"/>
    <property type="match status" value="1"/>
</dbReference>
<evidence type="ECO:0000256" key="6">
    <source>
        <dbReference type="ARBA" id="ARBA00023136"/>
    </source>
</evidence>
<feature type="transmembrane region" description="Helical" evidence="7">
    <location>
        <begin position="96"/>
        <end position="116"/>
    </location>
</feature>
<dbReference type="GO" id="GO:0030134">
    <property type="term" value="C:COPII-coated ER to Golgi transport vesicle"/>
    <property type="evidence" value="ECO:0007669"/>
    <property type="project" value="TreeGrafter"/>
</dbReference>
<evidence type="ECO:0000256" key="1">
    <source>
        <dbReference type="ARBA" id="ARBA00004141"/>
    </source>
</evidence>
<reference evidence="8 9" key="1">
    <citation type="submission" date="2015-12" db="EMBL/GenBank/DDBJ databases">
        <title>The genome of Folsomia candida.</title>
        <authorList>
            <person name="Faddeeva A."/>
            <person name="Derks M.F."/>
            <person name="Anvar Y."/>
            <person name="Smit S."/>
            <person name="Van Straalen N."/>
            <person name="Roelofs D."/>
        </authorList>
    </citation>
    <scope>NUCLEOTIDE SEQUENCE [LARGE SCALE GENOMIC DNA]</scope>
    <source>
        <strain evidence="8 9">VU population</strain>
        <tissue evidence="8">Whole body</tissue>
    </source>
</reference>
<evidence type="ECO:0000256" key="2">
    <source>
        <dbReference type="ARBA" id="ARBA00008096"/>
    </source>
</evidence>
<dbReference type="Proteomes" id="UP000198287">
    <property type="component" value="Unassembled WGS sequence"/>
</dbReference>
<feature type="transmembrane region" description="Helical" evidence="7">
    <location>
        <begin position="6"/>
        <end position="31"/>
    </location>
</feature>